<comment type="caution">
    <text evidence="2">The sequence shown here is derived from an EMBL/GenBank/DDBJ whole genome shotgun (WGS) entry which is preliminary data.</text>
</comment>
<feature type="transmembrane region" description="Helical" evidence="1">
    <location>
        <begin position="20"/>
        <end position="42"/>
    </location>
</feature>
<dbReference type="STRING" id="1515746.HR45_08190"/>
<dbReference type="OrthoDB" id="5768004at2"/>
<proteinExistence type="predicted"/>
<reference evidence="2 3" key="1">
    <citation type="submission" date="2014-06" db="EMBL/GenBank/DDBJ databases">
        <title>Shewanella sp. YQH10.</title>
        <authorList>
            <person name="Liu Y."/>
            <person name="Zeng R."/>
        </authorList>
    </citation>
    <scope>NUCLEOTIDE SEQUENCE [LARGE SCALE GENOMIC DNA]</scope>
    <source>
        <strain evidence="2 3">YQH10</strain>
    </source>
</reference>
<gene>
    <name evidence="2" type="ORF">HR45_08190</name>
</gene>
<accession>A0A094JZH6</accession>
<dbReference type="RefSeq" id="WP_037441698.1">
    <property type="nucleotide sequence ID" value="NZ_JPEO01000004.1"/>
</dbReference>
<organism evidence="2 3">
    <name type="scientific">Shewanella mangrovi</name>
    <dbReference type="NCBI Taxonomy" id="1515746"/>
    <lineage>
        <taxon>Bacteria</taxon>
        <taxon>Pseudomonadati</taxon>
        <taxon>Pseudomonadota</taxon>
        <taxon>Gammaproteobacteria</taxon>
        <taxon>Alteromonadales</taxon>
        <taxon>Shewanellaceae</taxon>
        <taxon>Shewanella</taxon>
    </lineage>
</organism>
<dbReference type="AlphaFoldDB" id="A0A094JZH6"/>
<dbReference type="Proteomes" id="UP000029264">
    <property type="component" value="Unassembled WGS sequence"/>
</dbReference>
<protein>
    <submittedName>
        <fullName evidence="2">MSHA biogenesis protein MshP</fullName>
    </submittedName>
</protein>
<keyword evidence="1" id="KW-0472">Membrane</keyword>
<keyword evidence="3" id="KW-1185">Reference proteome</keyword>
<name>A0A094JZH6_9GAMM</name>
<sequence length="154" mass="16441">MSLKRHKRMLSRQSQRGSALMIALFIIVVMALLAASLMRIGADADEGVNIEVWSLRAFSAANSGADAALSQLFPLGGGSVSCSNVASSWTPPDVVGFHGCGNIALSCQELRDGTDVMYRITSNATCQTGDCETGSNDNRQCLRVNRSVEVEARE</sequence>
<dbReference type="eggNOG" id="COG4726">
    <property type="taxonomic scope" value="Bacteria"/>
</dbReference>
<keyword evidence="1" id="KW-0812">Transmembrane</keyword>
<evidence type="ECO:0000313" key="3">
    <source>
        <dbReference type="Proteomes" id="UP000029264"/>
    </source>
</evidence>
<dbReference type="EMBL" id="JPEO01000004">
    <property type="protein sequence ID" value="KFZ37826.1"/>
    <property type="molecule type" value="Genomic_DNA"/>
</dbReference>
<evidence type="ECO:0000313" key="2">
    <source>
        <dbReference type="EMBL" id="KFZ37826.1"/>
    </source>
</evidence>
<evidence type="ECO:0000256" key="1">
    <source>
        <dbReference type="SAM" id="Phobius"/>
    </source>
</evidence>
<keyword evidence="1" id="KW-1133">Transmembrane helix</keyword>